<protein>
    <submittedName>
        <fullName evidence="1">Uncharacterized protein</fullName>
    </submittedName>
</protein>
<reference evidence="1" key="1">
    <citation type="submission" date="2020-06" db="EMBL/GenBank/DDBJ databases">
        <title>WGS assembly of Ceratodon purpureus strain R40.</title>
        <authorList>
            <person name="Carey S.B."/>
            <person name="Jenkins J."/>
            <person name="Shu S."/>
            <person name="Lovell J.T."/>
            <person name="Sreedasyam A."/>
            <person name="Maumus F."/>
            <person name="Tiley G.P."/>
            <person name="Fernandez-Pozo N."/>
            <person name="Barry K."/>
            <person name="Chen C."/>
            <person name="Wang M."/>
            <person name="Lipzen A."/>
            <person name="Daum C."/>
            <person name="Saski C.A."/>
            <person name="Payton A.C."/>
            <person name="Mcbreen J.C."/>
            <person name="Conrad R.E."/>
            <person name="Kollar L.M."/>
            <person name="Olsson S."/>
            <person name="Huttunen S."/>
            <person name="Landis J.B."/>
            <person name="Wickett N.J."/>
            <person name="Johnson M.G."/>
            <person name="Rensing S.A."/>
            <person name="Grimwood J."/>
            <person name="Schmutz J."/>
            <person name="Mcdaniel S.F."/>
        </authorList>
    </citation>
    <scope>NUCLEOTIDE SEQUENCE</scope>
    <source>
        <strain evidence="1">R40</strain>
    </source>
</reference>
<keyword evidence="2" id="KW-1185">Reference proteome</keyword>
<comment type="caution">
    <text evidence="1">The sequence shown here is derived from an EMBL/GenBank/DDBJ whole genome shotgun (WGS) entry which is preliminary data.</text>
</comment>
<name>A0A8T0HMR1_CERPU</name>
<evidence type="ECO:0000313" key="2">
    <source>
        <dbReference type="Proteomes" id="UP000822688"/>
    </source>
</evidence>
<dbReference type="AlphaFoldDB" id="A0A8T0HMR1"/>
<evidence type="ECO:0000313" key="1">
    <source>
        <dbReference type="EMBL" id="KAG0572104.1"/>
    </source>
</evidence>
<sequence length="92" mass="9995">MGPIDVPLNLCTYASLASPFFLNSRAPPPWNTNSRFPDSGEASMLVELVGSIWSSVSTTSPLDGKLSYKPTLGGEKEINLVYLTVCHYPHIP</sequence>
<dbReference type="EMBL" id="CM026426">
    <property type="protein sequence ID" value="KAG0572104.1"/>
    <property type="molecule type" value="Genomic_DNA"/>
</dbReference>
<dbReference type="Proteomes" id="UP000822688">
    <property type="component" value="Chromosome V"/>
</dbReference>
<proteinExistence type="predicted"/>
<gene>
    <name evidence="1" type="ORF">KC19_VG068800</name>
</gene>
<organism evidence="1 2">
    <name type="scientific">Ceratodon purpureus</name>
    <name type="common">Fire moss</name>
    <name type="synonym">Dicranum purpureum</name>
    <dbReference type="NCBI Taxonomy" id="3225"/>
    <lineage>
        <taxon>Eukaryota</taxon>
        <taxon>Viridiplantae</taxon>
        <taxon>Streptophyta</taxon>
        <taxon>Embryophyta</taxon>
        <taxon>Bryophyta</taxon>
        <taxon>Bryophytina</taxon>
        <taxon>Bryopsida</taxon>
        <taxon>Dicranidae</taxon>
        <taxon>Pseudoditrichales</taxon>
        <taxon>Ditrichaceae</taxon>
        <taxon>Ceratodon</taxon>
    </lineage>
</organism>
<accession>A0A8T0HMR1</accession>